<sequence>MVDERISDYNNKERLMKRAVRIVTGSKRKDHSQPLFNITRNLNFSKLNIYFEMIFVYKQLTNRLPELFQDYYSMKKQSRKPNNLVSNKSKTNIMFSHIFCKGPRTWNEIVNSGFDVDFNSLHSLK</sequence>
<dbReference type="RefSeq" id="XP_009008803.1">
    <property type="nucleotide sequence ID" value="XM_009010555.1"/>
</dbReference>
<reference evidence="2" key="3">
    <citation type="submission" date="2015-06" db="UniProtKB">
        <authorList>
            <consortium name="EnsemblMetazoa"/>
        </authorList>
    </citation>
    <scope>IDENTIFICATION</scope>
</reference>
<accession>T1EMV3</accession>
<proteinExistence type="predicted"/>
<reference evidence="1 3" key="2">
    <citation type="journal article" date="2013" name="Nature">
        <title>Insights into bilaterian evolution from three spiralian genomes.</title>
        <authorList>
            <person name="Simakov O."/>
            <person name="Marletaz F."/>
            <person name="Cho S.J."/>
            <person name="Edsinger-Gonzales E."/>
            <person name="Havlak P."/>
            <person name="Hellsten U."/>
            <person name="Kuo D.H."/>
            <person name="Larsson T."/>
            <person name="Lv J."/>
            <person name="Arendt D."/>
            <person name="Savage R."/>
            <person name="Osoegawa K."/>
            <person name="de Jong P."/>
            <person name="Grimwood J."/>
            <person name="Chapman J.A."/>
            <person name="Shapiro H."/>
            <person name="Aerts A."/>
            <person name="Otillar R.P."/>
            <person name="Terry A.Y."/>
            <person name="Boore J.L."/>
            <person name="Grigoriev I.V."/>
            <person name="Lindberg D.R."/>
            <person name="Seaver E.C."/>
            <person name="Weisblat D.A."/>
            <person name="Putnam N.H."/>
            <person name="Rokhsar D.S."/>
        </authorList>
    </citation>
    <scope>NUCLEOTIDE SEQUENCE</scope>
</reference>
<reference evidence="3" key="1">
    <citation type="submission" date="2012-12" db="EMBL/GenBank/DDBJ databases">
        <authorList>
            <person name="Hellsten U."/>
            <person name="Grimwood J."/>
            <person name="Chapman J.A."/>
            <person name="Shapiro H."/>
            <person name="Aerts A."/>
            <person name="Otillar R.P."/>
            <person name="Terry A.Y."/>
            <person name="Boore J.L."/>
            <person name="Simakov O."/>
            <person name="Marletaz F."/>
            <person name="Cho S.-J."/>
            <person name="Edsinger-Gonzales E."/>
            <person name="Havlak P."/>
            <person name="Kuo D.-H."/>
            <person name="Larsson T."/>
            <person name="Lv J."/>
            <person name="Arendt D."/>
            <person name="Savage R."/>
            <person name="Osoegawa K."/>
            <person name="de Jong P."/>
            <person name="Lindberg D.R."/>
            <person name="Seaver E.C."/>
            <person name="Weisblat D.A."/>
            <person name="Putnam N.H."/>
            <person name="Grigoriev I.V."/>
            <person name="Rokhsar D.S."/>
        </authorList>
    </citation>
    <scope>NUCLEOTIDE SEQUENCE</scope>
</reference>
<dbReference type="Proteomes" id="UP000015101">
    <property type="component" value="Unassembled WGS sequence"/>
</dbReference>
<dbReference type="EnsemblMetazoa" id="HelroT158504">
    <property type="protein sequence ID" value="HelroP158504"/>
    <property type="gene ID" value="HelroG158504"/>
</dbReference>
<evidence type="ECO:0000313" key="3">
    <source>
        <dbReference type="Proteomes" id="UP000015101"/>
    </source>
</evidence>
<name>T1EMV3_HELRO</name>
<dbReference type="InParanoid" id="T1EMV3"/>
<dbReference type="EMBL" id="KB095811">
    <property type="protein sequence ID" value="ESO12083.1"/>
    <property type="molecule type" value="Genomic_DNA"/>
</dbReference>
<organism evidence="2 3">
    <name type="scientific">Helobdella robusta</name>
    <name type="common">Californian leech</name>
    <dbReference type="NCBI Taxonomy" id="6412"/>
    <lineage>
        <taxon>Eukaryota</taxon>
        <taxon>Metazoa</taxon>
        <taxon>Spiralia</taxon>
        <taxon>Lophotrochozoa</taxon>
        <taxon>Annelida</taxon>
        <taxon>Clitellata</taxon>
        <taxon>Hirudinea</taxon>
        <taxon>Rhynchobdellida</taxon>
        <taxon>Glossiphoniidae</taxon>
        <taxon>Helobdella</taxon>
    </lineage>
</organism>
<dbReference type="AlphaFoldDB" id="T1EMV3"/>
<protein>
    <submittedName>
        <fullName evidence="1 2">Uncharacterized protein</fullName>
    </submittedName>
</protein>
<dbReference type="HOGENOM" id="CLU_1995048_0_0_1"/>
<dbReference type="EMBL" id="AMQM01000058">
    <property type="status" value="NOT_ANNOTATED_CDS"/>
    <property type="molecule type" value="Genomic_DNA"/>
</dbReference>
<dbReference type="CTD" id="20197903"/>
<gene>
    <name evidence="2" type="primary">20197903</name>
    <name evidence="1" type="ORF">HELRODRAFT_158504</name>
</gene>
<dbReference type="KEGG" id="hro:HELRODRAFT_158504"/>
<keyword evidence="3" id="KW-1185">Reference proteome</keyword>
<evidence type="ECO:0000313" key="2">
    <source>
        <dbReference type="EnsemblMetazoa" id="HelroP158504"/>
    </source>
</evidence>
<dbReference type="GeneID" id="20197903"/>
<evidence type="ECO:0000313" key="1">
    <source>
        <dbReference type="EMBL" id="ESO12083.1"/>
    </source>
</evidence>